<reference evidence="2" key="2">
    <citation type="journal article" date="2023" name="Proc. Natl. Acad. Sci. U.S.A.">
        <title>A global phylogenomic analysis of the shiitake genus Lentinula.</title>
        <authorList>
            <person name="Sierra-Patev S."/>
            <person name="Min B."/>
            <person name="Naranjo-Ortiz M."/>
            <person name="Looney B."/>
            <person name="Konkel Z."/>
            <person name="Slot J.C."/>
            <person name="Sakamoto Y."/>
            <person name="Steenwyk J.L."/>
            <person name="Rokas A."/>
            <person name="Carro J."/>
            <person name="Camarero S."/>
            <person name="Ferreira P."/>
            <person name="Molpeceres G."/>
            <person name="Ruiz-Duenas F.J."/>
            <person name="Serrano A."/>
            <person name="Henrissat B."/>
            <person name="Drula E."/>
            <person name="Hughes K.W."/>
            <person name="Mata J.L."/>
            <person name="Ishikawa N.K."/>
            <person name="Vargas-Isla R."/>
            <person name="Ushijima S."/>
            <person name="Smith C.A."/>
            <person name="Donoghue J."/>
            <person name="Ahrendt S."/>
            <person name="Andreopoulos W."/>
            <person name="He G."/>
            <person name="LaButti K."/>
            <person name="Lipzen A."/>
            <person name="Ng V."/>
            <person name="Riley R."/>
            <person name="Sandor L."/>
            <person name="Barry K."/>
            <person name="Martinez A.T."/>
            <person name="Xiao Y."/>
            <person name="Gibbons J.G."/>
            <person name="Terashima K."/>
            <person name="Grigoriev I.V."/>
            <person name="Hibbett D."/>
        </authorList>
    </citation>
    <scope>NUCLEOTIDE SEQUENCE</scope>
    <source>
        <strain evidence="2">ET3784</strain>
    </source>
</reference>
<organism evidence="2 3">
    <name type="scientific">Lentinula guzmanii</name>
    <dbReference type="NCBI Taxonomy" id="2804957"/>
    <lineage>
        <taxon>Eukaryota</taxon>
        <taxon>Fungi</taxon>
        <taxon>Dikarya</taxon>
        <taxon>Basidiomycota</taxon>
        <taxon>Agaricomycotina</taxon>
        <taxon>Agaricomycetes</taxon>
        <taxon>Agaricomycetidae</taxon>
        <taxon>Agaricales</taxon>
        <taxon>Marasmiineae</taxon>
        <taxon>Omphalotaceae</taxon>
        <taxon>Lentinula</taxon>
    </lineage>
</organism>
<evidence type="ECO:0000256" key="1">
    <source>
        <dbReference type="SAM" id="MobiDB-lite"/>
    </source>
</evidence>
<proteinExistence type="predicted"/>
<accession>A0AA38MTZ3</accession>
<reference evidence="2" key="1">
    <citation type="submission" date="2022-08" db="EMBL/GenBank/DDBJ databases">
        <authorList>
            <consortium name="DOE Joint Genome Institute"/>
            <person name="Min B."/>
            <person name="Sierra-Patev S."/>
            <person name="Naranjo-Ortiz M."/>
            <person name="Looney B."/>
            <person name="Konkel Z."/>
            <person name="Slot J.C."/>
            <person name="Sakamoto Y."/>
            <person name="Steenwyk J.L."/>
            <person name="Rokas A."/>
            <person name="Carro J."/>
            <person name="Camarero S."/>
            <person name="Ferreira P."/>
            <person name="Molpeceres G."/>
            <person name="Ruiz-duenas F.J."/>
            <person name="Serrano A."/>
            <person name="Henrissat B."/>
            <person name="Drula E."/>
            <person name="Hughes K.W."/>
            <person name="Mata J.L."/>
            <person name="Ishikawa N.K."/>
            <person name="Vargas-Isla R."/>
            <person name="Ushijima S."/>
            <person name="Smith C.A."/>
            <person name="Ahrendt S."/>
            <person name="Andreopoulos W."/>
            <person name="He G."/>
            <person name="LaButti K."/>
            <person name="Lipzen A."/>
            <person name="Ng V."/>
            <person name="Riley R."/>
            <person name="Sandor L."/>
            <person name="Barry K."/>
            <person name="Martinez A.T."/>
            <person name="Xiao Y."/>
            <person name="Gibbons J.G."/>
            <person name="Terashima K."/>
            <person name="Hibbett D.S."/>
            <person name="Grigoriev I.V."/>
        </authorList>
    </citation>
    <scope>NUCLEOTIDE SEQUENCE</scope>
    <source>
        <strain evidence="2">ET3784</strain>
    </source>
</reference>
<keyword evidence="3" id="KW-1185">Reference proteome</keyword>
<dbReference type="InterPro" id="IPR027796">
    <property type="entry name" value="OTT_1508_deam-like"/>
</dbReference>
<comment type="caution">
    <text evidence="2">The sequence shown here is derived from an EMBL/GenBank/DDBJ whole genome shotgun (WGS) entry which is preliminary data.</text>
</comment>
<name>A0AA38MTZ3_9AGAR</name>
<dbReference type="Proteomes" id="UP001176059">
    <property type="component" value="Unassembled WGS sequence"/>
</dbReference>
<evidence type="ECO:0000313" key="3">
    <source>
        <dbReference type="Proteomes" id="UP001176059"/>
    </source>
</evidence>
<evidence type="ECO:0000313" key="2">
    <source>
        <dbReference type="EMBL" id="KAJ3709451.1"/>
    </source>
</evidence>
<gene>
    <name evidence="2" type="ORF">DFJ43DRAFT_1176178</name>
</gene>
<protein>
    <submittedName>
        <fullName evidence="2">Uncharacterized protein</fullName>
    </submittedName>
</protein>
<dbReference type="AlphaFoldDB" id="A0AA38MTZ3"/>
<sequence length="618" mass="69265">MSSHDEAAVILTGNVRSDIIMLSSLLNGQQVQRPTVFRDKANQKLSLLSYISAILTIGDDSSPLAHSVHAVSGRIDLNAIECLVCAQNTGQTSESAQTVAIPAAGELEEILDATNSTRGAEVLKKWAQDVSVDEFNQRNYTLREHLRDIFQILAHLRTCDVGDGAFTAFNHLIHRRAFRKLGWRIEEFLTAWGDSPFIVLQQVDFTTMETSHSVEMSLSSPQYRLLARYFPIQALEHSGDIVTRVPYQFRIDVHNVPQWLTGFQDLFVRLRAMFPCPSRGAMNVPSSEDVKAGVILIRLLVLIKPIIKIILSSPGAEAKLLSAETMQRAKKRVKKATGKAYDAIEDFSFPPPLSYLETKQRQEGTSVRTKDEADDEDEAEDEDEDEDETDDLSDLVEQNSASKAQTATGRMLLSMYTVAAWDVSVNALSKRVNKFFGMELTVHFYSCSPVPRTKGDPQLKAKLEQLFPNMGLTKAKGQKKFAKMLNHWAKAKVHAEAALMGWAYAQCQAHGQQILTNDVPIAVSKKCCYLCWLLQEKLNQTKLLELSLPGTHNGIFAWIPPRDIPEDILFQLRNELLSILRDVDRSHSRQSSAASNDSEDYMEDHFDTLLFMNSMASD</sequence>
<dbReference type="Pfam" id="PF14441">
    <property type="entry name" value="OTT_1508_deam"/>
    <property type="match status" value="1"/>
</dbReference>
<feature type="compositionally biased region" description="Acidic residues" evidence="1">
    <location>
        <begin position="372"/>
        <end position="394"/>
    </location>
</feature>
<feature type="region of interest" description="Disordered" evidence="1">
    <location>
        <begin position="358"/>
        <end position="403"/>
    </location>
</feature>
<dbReference type="EMBL" id="JANVFO010000184">
    <property type="protein sequence ID" value="KAJ3709451.1"/>
    <property type="molecule type" value="Genomic_DNA"/>
</dbReference>